<dbReference type="PANTHER" id="PTHR43027">
    <property type="entry name" value="DOXORUBICIN RESISTANCE ABC TRANSPORTER PERMEASE PROTEIN DRRC-RELATED"/>
    <property type="match status" value="1"/>
</dbReference>
<sequence>MKMLYIIKKEILHNLRDKKSMILMTVFPMLMMVILGTVFASSFQSSGSIPKINVIYSVEKNSDISKQFKVFADDIEKTMNVNFTEVTDEKNALENISNGTCDTYLKFENTNKILFYTNNLRVFNSNLVLSLMNTFVDKSNLISEIATKKPMALSKIDNSVTPNYVEFKSIVAGKEPTGLEYYSITMFTMIILYSIPAGAFTILGEIGRRTYGRLLCSGISKSNILFGKLIGCCAATSFQIFLIYLFSRYILKTNWGNNYFAIIGISLSAVIMAVSVGIGLANMIKNSGVVAIAMHILIPIMVFLGGGYIPLNFIGSNALNAVSIISPIKWTNEALFKMIYGNNLSTIPIAIAINLIIAMVFLITPILWPRKDVI</sequence>
<feature type="domain" description="ABC-2 type transporter transmembrane" evidence="6">
    <location>
        <begin position="19"/>
        <end position="363"/>
    </location>
</feature>
<feature type="transmembrane region" description="Helical" evidence="5">
    <location>
        <begin position="288"/>
        <end position="309"/>
    </location>
</feature>
<reference evidence="7 8" key="1">
    <citation type="submission" date="2019-10" db="EMBL/GenBank/DDBJ databases">
        <title>The Genome Sequence of Clostridium tarantellae Isolated from Fish Brain.</title>
        <authorList>
            <person name="Bano L."/>
            <person name="Kiel M."/>
            <person name="Sales G."/>
            <person name="Doxey A.C."/>
            <person name="Mansfield M.J."/>
            <person name="Schiavone M."/>
            <person name="Rossetto O."/>
            <person name="Pirazzini M."/>
            <person name="Dobrindt U."/>
            <person name="Montecucco C."/>
        </authorList>
    </citation>
    <scope>NUCLEOTIDE SEQUENCE [LARGE SCALE GENOMIC DNA]</scope>
    <source>
        <strain evidence="7 8">DSM 3997</strain>
    </source>
</reference>
<dbReference type="PANTHER" id="PTHR43027:SF1">
    <property type="entry name" value="DOXORUBICIN RESISTANCE ABC TRANSPORTER PERMEASE PROTEIN DRRC-RELATED"/>
    <property type="match status" value="1"/>
</dbReference>
<evidence type="ECO:0000256" key="5">
    <source>
        <dbReference type="SAM" id="Phobius"/>
    </source>
</evidence>
<feature type="transmembrane region" description="Helical" evidence="5">
    <location>
        <begin position="225"/>
        <end position="247"/>
    </location>
</feature>
<dbReference type="OrthoDB" id="1864035at2"/>
<evidence type="ECO:0000313" key="7">
    <source>
        <dbReference type="EMBL" id="MPQ43783.1"/>
    </source>
</evidence>
<accession>A0A6I1MM14</accession>
<keyword evidence="2 5" id="KW-0812">Transmembrane</keyword>
<evidence type="ECO:0000259" key="6">
    <source>
        <dbReference type="Pfam" id="PF12698"/>
    </source>
</evidence>
<keyword evidence="8" id="KW-1185">Reference proteome</keyword>
<dbReference type="Pfam" id="PF12698">
    <property type="entry name" value="ABC2_membrane_3"/>
    <property type="match status" value="1"/>
</dbReference>
<dbReference type="GO" id="GO:0140359">
    <property type="term" value="F:ABC-type transporter activity"/>
    <property type="evidence" value="ECO:0007669"/>
    <property type="project" value="InterPro"/>
</dbReference>
<protein>
    <submittedName>
        <fullName evidence="7">ABC transporter permease subunit</fullName>
    </submittedName>
</protein>
<dbReference type="InterPro" id="IPR013525">
    <property type="entry name" value="ABC2_TM"/>
</dbReference>
<feature type="transmembrane region" description="Helical" evidence="5">
    <location>
        <begin position="21"/>
        <end position="43"/>
    </location>
</feature>
<dbReference type="NCBIfam" id="NF038293">
    <property type="entry name" value="permease_SagG"/>
    <property type="match status" value="1"/>
</dbReference>
<dbReference type="InterPro" id="IPR052902">
    <property type="entry name" value="ABC-2_transporter"/>
</dbReference>
<organism evidence="7 8">
    <name type="scientific">Clostridium tarantellae</name>
    <dbReference type="NCBI Taxonomy" id="39493"/>
    <lineage>
        <taxon>Bacteria</taxon>
        <taxon>Bacillati</taxon>
        <taxon>Bacillota</taxon>
        <taxon>Clostridia</taxon>
        <taxon>Eubacteriales</taxon>
        <taxon>Clostridiaceae</taxon>
        <taxon>Clostridium</taxon>
    </lineage>
</organism>
<evidence type="ECO:0000313" key="8">
    <source>
        <dbReference type="Proteomes" id="UP000430345"/>
    </source>
</evidence>
<name>A0A6I1MM14_9CLOT</name>
<dbReference type="RefSeq" id="WP_152889607.1">
    <property type="nucleotide sequence ID" value="NZ_WHJC01000105.1"/>
</dbReference>
<proteinExistence type="predicted"/>
<comment type="caution">
    <text evidence="7">The sequence shown here is derived from an EMBL/GenBank/DDBJ whole genome shotgun (WGS) entry which is preliminary data.</text>
</comment>
<feature type="transmembrane region" description="Helical" evidence="5">
    <location>
        <begin position="181"/>
        <end position="204"/>
    </location>
</feature>
<keyword evidence="4 5" id="KW-0472">Membrane</keyword>
<evidence type="ECO:0000256" key="3">
    <source>
        <dbReference type="ARBA" id="ARBA00022989"/>
    </source>
</evidence>
<dbReference type="Proteomes" id="UP000430345">
    <property type="component" value="Unassembled WGS sequence"/>
</dbReference>
<evidence type="ECO:0000256" key="2">
    <source>
        <dbReference type="ARBA" id="ARBA00022692"/>
    </source>
</evidence>
<gene>
    <name evidence="7" type="ORF">GBZ86_08430</name>
</gene>
<dbReference type="EMBL" id="WHJC01000105">
    <property type="protein sequence ID" value="MPQ43783.1"/>
    <property type="molecule type" value="Genomic_DNA"/>
</dbReference>
<evidence type="ECO:0000256" key="1">
    <source>
        <dbReference type="ARBA" id="ARBA00004141"/>
    </source>
</evidence>
<feature type="transmembrane region" description="Helical" evidence="5">
    <location>
        <begin position="347"/>
        <end position="368"/>
    </location>
</feature>
<dbReference type="GO" id="GO:0016020">
    <property type="term" value="C:membrane"/>
    <property type="evidence" value="ECO:0007669"/>
    <property type="project" value="UniProtKB-SubCell"/>
</dbReference>
<keyword evidence="3 5" id="KW-1133">Transmembrane helix</keyword>
<evidence type="ECO:0000256" key="4">
    <source>
        <dbReference type="ARBA" id="ARBA00023136"/>
    </source>
</evidence>
<feature type="transmembrane region" description="Helical" evidence="5">
    <location>
        <begin position="259"/>
        <end position="281"/>
    </location>
</feature>
<dbReference type="AlphaFoldDB" id="A0A6I1MM14"/>
<comment type="subcellular location">
    <subcellularLocation>
        <location evidence="1">Membrane</location>
        <topology evidence="1">Multi-pass membrane protein</topology>
    </subcellularLocation>
</comment>